<gene>
    <name evidence="1" type="ORF">NIES2135_42580</name>
</gene>
<sequence>MAIKIRLVLGNLNDQKATLDWHFTSTDAKRLYPEIHLSSSTGQTIRC</sequence>
<dbReference type="Proteomes" id="UP000217895">
    <property type="component" value="Chromosome"/>
</dbReference>
<accession>A0A1Z4JL38</accession>
<keyword evidence="2" id="KW-1185">Reference proteome</keyword>
<evidence type="ECO:0000313" key="1">
    <source>
        <dbReference type="EMBL" id="BAY57393.1"/>
    </source>
</evidence>
<dbReference type="EMBL" id="AP018203">
    <property type="protein sequence ID" value="BAY57393.1"/>
    <property type="molecule type" value="Genomic_DNA"/>
</dbReference>
<dbReference type="AlphaFoldDB" id="A0A1Z4JL38"/>
<protein>
    <submittedName>
        <fullName evidence="1">Uncharacterized protein</fullName>
    </submittedName>
</protein>
<organism evidence="1 2">
    <name type="scientific">Leptolyngbya boryana NIES-2135</name>
    <dbReference type="NCBI Taxonomy" id="1973484"/>
    <lineage>
        <taxon>Bacteria</taxon>
        <taxon>Bacillati</taxon>
        <taxon>Cyanobacteriota</taxon>
        <taxon>Cyanophyceae</taxon>
        <taxon>Leptolyngbyales</taxon>
        <taxon>Leptolyngbyaceae</taxon>
        <taxon>Leptolyngbya group</taxon>
        <taxon>Leptolyngbya</taxon>
    </lineage>
</organism>
<evidence type="ECO:0000313" key="2">
    <source>
        <dbReference type="Proteomes" id="UP000217895"/>
    </source>
</evidence>
<proteinExistence type="predicted"/>
<name>A0A1Z4JL38_LEPBY</name>
<reference evidence="1 2" key="1">
    <citation type="submission" date="2017-06" db="EMBL/GenBank/DDBJ databases">
        <title>Genome sequencing of cyanobaciteial culture collection at National Institute for Environmental Studies (NIES).</title>
        <authorList>
            <person name="Hirose Y."/>
            <person name="Shimura Y."/>
            <person name="Fujisawa T."/>
            <person name="Nakamura Y."/>
            <person name="Kawachi M."/>
        </authorList>
    </citation>
    <scope>NUCLEOTIDE SEQUENCE [LARGE SCALE GENOMIC DNA]</scope>
    <source>
        <strain evidence="1 2">NIES-2135</strain>
    </source>
</reference>